<dbReference type="PROSITE" id="PS50011">
    <property type="entry name" value="PROTEIN_KINASE_DOM"/>
    <property type="match status" value="1"/>
</dbReference>
<dbReference type="InterPro" id="IPR017441">
    <property type="entry name" value="Protein_kinase_ATP_BS"/>
</dbReference>
<organism evidence="11 12">
    <name type="scientific">Ceratopteris richardii</name>
    <name type="common">Triangle waterfern</name>
    <dbReference type="NCBI Taxonomy" id="49495"/>
    <lineage>
        <taxon>Eukaryota</taxon>
        <taxon>Viridiplantae</taxon>
        <taxon>Streptophyta</taxon>
        <taxon>Embryophyta</taxon>
        <taxon>Tracheophyta</taxon>
        <taxon>Polypodiopsida</taxon>
        <taxon>Polypodiidae</taxon>
        <taxon>Polypodiales</taxon>
        <taxon>Pteridineae</taxon>
        <taxon>Pteridaceae</taxon>
        <taxon>Parkerioideae</taxon>
        <taxon>Ceratopteris</taxon>
    </lineage>
</organism>
<feature type="binding site" evidence="6">
    <location>
        <position position="81"/>
    </location>
    <ligand>
        <name>ATP</name>
        <dbReference type="ChEBI" id="CHEBI:30616"/>
    </ligand>
</feature>
<dbReference type="CDD" id="cd05580">
    <property type="entry name" value="STKc_PKA_like"/>
    <property type="match status" value="1"/>
</dbReference>
<dbReference type="OMA" id="NDPFFDW"/>
<keyword evidence="4" id="KW-0418">Kinase</keyword>
<evidence type="ECO:0000256" key="3">
    <source>
        <dbReference type="ARBA" id="ARBA00022741"/>
    </source>
</evidence>
<dbReference type="GO" id="GO:0009653">
    <property type="term" value="P:anatomical structure morphogenesis"/>
    <property type="evidence" value="ECO:0007669"/>
    <property type="project" value="UniProtKB-ARBA"/>
</dbReference>
<dbReference type="InterPro" id="IPR008271">
    <property type="entry name" value="Ser/Thr_kinase_AS"/>
</dbReference>
<reference evidence="11" key="1">
    <citation type="submission" date="2021-08" db="EMBL/GenBank/DDBJ databases">
        <title>WGS assembly of Ceratopteris richardii.</title>
        <authorList>
            <person name="Marchant D.B."/>
            <person name="Chen G."/>
            <person name="Jenkins J."/>
            <person name="Shu S."/>
            <person name="Leebens-Mack J."/>
            <person name="Grimwood J."/>
            <person name="Schmutz J."/>
            <person name="Soltis P."/>
            <person name="Soltis D."/>
            <person name="Chen Z.-H."/>
        </authorList>
    </citation>
    <scope>NUCLEOTIDE SEQUENCE</scope>
    <source>
        <strain evidence="11">Whitten #5841</strain>
        <tissue evidence="11">Leaf</tissue>
    </source>
</reference>
<dbReference type="GO" id="GO:0005524">
    <property type="term" value="F:ATP binding"/>
    <property type="evidence" value="ECO:0007669"/>
    <property type="project" value="UniProtKB-UniRule"/>
</dbReference>
<dbReference type="Proteomes" id="UP000825935">
    <property type="component" value="Chromosome 15"/>
</dbReference>
<dbReference type="SUPFAM" id="SSF56112">
    <property type="entry name" value="Protein kinase-like (PK-like)"/>
    <property type="match status" value="1"/>
</dbReference>
<dbReference type="PANTHER" id="PTHR24353:SF37">
    <property type="entry name" value="CAMP-DEPENDENT PROTEIN KINASE CATALYTIC SUBUNIT PRKX"/>
    <property type="match status" value="1"/>
</dbReference>
<comment type="caution">
    <text evidence="11">The sequence shown here is derived from an EMBL/GenBank/DDBJ whole genome shotgun (WGS) entry which is preliminary data.</text>
</comment>
<evidence type="ECO:0000256" key="8">
    <source>
        <dbReference type="SAM" id="MobiDB-lite"/>
    </source>
</evidence>
<dbReference type="FunFam" id="3.30.200.20:FF:000042">
    <property type="entry name" value="Aurora kinase A"/>
    <property type="match status" value="1"/>
</dbReference>
<protein>
    <submittedName>
        <fullName evidence="11">Uncharacterized protein</fullName>
    </submittedName>
</protein>
<dbReference type="SMART" id="SM00220">
    <property type="entry name" value="S_TKc"/>
    <property type="match status" value="1"/>
</dbReference>
<evidence type="ECO:0000256" key="1">
    <source>
        <dbReference type="ARBA" id="ARBA00022527"/>
    </source>
</evidence>
<dbReference type="Gene3D" id="1.10.510.10">
    <property type="entry name" value="Transferase(Phosphotransferase) domain 1"/>
    <property type="match status" value="1"/>
</dbReference>
<evidence type="ECO:0000313" key="11">
    <source>
        <dbReference type="EMBL" id="KAH7404502.1"/>
    </source>
</evidence>
<dbReference type="GO" id="GO:0005952">
    <property type="term" value="C:cAMP-dependent protein kinase complex"/>
    <property type="evidence" value="ECO:0007669"/>
    <property type="project" value="TreeGrafter"/>
</dbReference>
<evidence type="ECO:0000256" key="5">
    <source>
        <dbReference type="ARBA" id="ARBA00022840"/>
    </source>
</evidence>
<dbReference type="GO" id="GO:0004691">
    <property type="term" value="F:cAMP-dependent protein kinase activity"/>
    <property type="evidence" value="ECO:0007669"/>
    <property type="project" value="TreeGrafter"/>
</dbReference>
<dbReference type="OrthoDB" id="63267at2759"/>
<sequence length="354" mass="39736">MANLVRMITRKIVGAPAAQSSPAPAPPPQAPKIWYDHCSISDFELGKILGAGSFGRVSVAKHKETNHVCAAKSLNKASILKSKQMEHVKAEKNNLQKIDFPFIVNLHGCCQDRNSVHLIMEYISGGDFFGYLRGKGKFDENTARFYAAQVLLAFEYIHSMNIIYRDLKPENLLLDEKGNIKIADFGFAKKIEHRTFTLCGTPDYLAPEILLNKGHGKPVDWWTFGVLIYEMLAGYPPFYDEEVTGTYQKILDGKLVFPGHFSKNAKDLIRKLLTADLTKRIGCLKDGVSEIKNHPWFAGLKWQDIIYKVLTPPLKPKPLASPEDTSNFEGSAVSPAKEHSVLLTDEEQELFRDL</sequence>
<dbReference type="Gene3D" id="3.30.200.20">
    <property type="entry name" value="Phosphorylase Kinase, domain 1"/>
    <property type="match status" value="1"/>
</dbReference>
<dbReference type="PROSITE" id="PS00107">
    <property type="entry name" value="PROTEIN_KINASE_ATP"/>
    <property type="match status" value="1"/>
</dbReference>
<keyword evidence="2" id="KW-0808">Transferase</keyword>
<keyword evidence="5 6" id="KW-0067">ATP-binding</keyword>
<accession>A0A8T2T446</accession>
<dbReference type="InterPro" id="IPR000961">
    <property type="entry name" value="AGC-kinase_C"/>
</dbReference>
<proteinExistence type="inferred from homology"/>
<evidence type="ECO:0000256" key="6">
    <source>
        <dbReference type="PROSITE-ProRule" id="PRU10141"/>
    </source>
</evidence>
<feature type="domain" description="AGC-kinase C-terminal" evidence="10">
    <location>
        <begin position="298"/>
        <end position="354"/>
    </location>
</feature>
<gene>
    <name evidence="11" type="ORF">KP509_15G029300</name>
</gene>
<feature type="region of interest" description="Disordered" evidence="8">
    <location>
        <begin position="320"/>
        <end position="339"/>
    </location>
</feature>
<dbReference type="Pfam" id="PF00069">
    <property type="entry name" value="Pkinase"/>
    <property type="match status" value="1"/>
</dbReference>
<dbReference type="FunFam" id="1.10.510.10:FF:000005">
    <property type="entry name" value="cAMP-dependent protein kinase catalytic subunit alpha"/>
    <property type="match status" value="1"/>
</dbReference>
<dbReference type="EMBL" id="CM035420">
    <property type="protein sequence ID" value="KAH7404502.1"/>
    <property type="molecule type" value="Genomic_DNA"/>
</dbReference>
<evidence type="ECO:0000256" key="4">
    <source>
        <dbReference type="ARBA" id="ARBA00022777"/>
    </source>
</evidence>
<feature type="domain" description="Protein kinase" evidence="9">
    <location>
        <begin position="43"/>
        <end position="297"/>
    </location>
</feature>
<dbReference type="PROSITE" id="PS51285">
    <property type="entry name" value="AGC_KINASE_CTER"/>
    <property type="match status" value="1"/>
</dbReference>
<keyword evidence="3 6" id="KW-0547">Nucleotide-binding</keyword>
<evidence type="ECO:0000259" key="10">
    <source>
        <dbReference type="PROSITE" id="PS51285"/>
    </source>
</evidence>
<comment type="similarity">
    <text evidence="7">Belongs to the protein kinase superfamily.</text>
</comment>
<dbReference type="AlphaFoldDB" id="A0A8T2T446"/>
<dbReference type="InterPro" id="IPR011009">
    <property type="entry name" value="Kinase-like_dom_sf"/>
</dbReference>
<keyword evidence="1 7" id="KW-0723">Serine/threonine-protein kinase</keyword>
<evidence type="ECO:0000259" key="9">
    <source>
        <dbReference type="PROSITE" id="PS50011"/>
    </source>
</evidence>
<keyword evidence="12" id="KW-1185">Reference proteome</keyword>
<name>A0A8T2T446_CERRI</name>
<evidence type="ECO:0000256" key="7">
    <source>
        <dbReference type="RuleBase" id="RU000304"/>
    </source>
</evidence>
<evidence type="ECO:0000313" key="12">
    <source>
        <dbReference type="Proteomes" id="UP000825935"/>
    </source>
</evidence>
<evidence type="ECO:0000256" key="2">
    <source>
        <dbReference type="ARBA" id="ARBA00022679"/>
    </source>
</evidence>
<dbReference type="PROSITE" id="PS00108">
    <property type="entry name" value="PROTEIN_KINASE_ST"/>
    <property type="match status" value="1"/>
</dbReference>
<dbReference type="PANTHER" id="PTHR24353">
    <property type="entry name" value="CYCLIC NUCLEOTIDE-DEPENDENT PROTEIN KINASE"/>
    <property type="match status" value="1"/>
</dbReference>
<dbReference type="InterPro" id="IPR000719">
    <property type="entry name" value="Prot_kinase_dom"/>
</dbReference>